<evidence type="ECO:0000313" key="6">
    <source>
        <dbReference type="Proteomes" id="UP000717585"/>
    </source>
</evidence>
<dbReference type="GO" id="GO:0016887">
    <property type="term" value="F:ATP hydrolysis activity"/>
    <property type="evidence" value="ECO:0007669"/>
    <property type="project" value="TreeGrafter"/>
</dbReference>
<dbReference type="InterPro" id="IPR027640">
    <property type="entry name" value="Kinesin-like_fam"/>
</dbReference>
<dbReference type="SMART" id="SM00129">
    <property type="entry name" value="KISc"/>
    <property type="match status" value="1"/>
</dbReference>
<dbReference type="Gene3D" id="3.40.850.10">
    <property type="entry name" value="Kinesin motor domain"/>
    <property type="match status" value="1"/>
</dbReference>
<dbReference type="GO" id="GO:0003777">
    <property type="term" value="F:microtubule motor activity"/>
    <property type="evidence" value="ECO:0007669"/>
    <property type="project" value="InterPro"/>
</dbReference>
<dbReference type="GO" id="GO:0008017">
    <property type="term" value="F:microtubule binding"/>
    <property type="evidence" value="ECO:0007669"/>
    <property type="project" value="InterPro"/>
</dbReference>
<keyword evidence="6" id="KW-1185">Reference proteome</keyword>
<feature type="region of interest" description="Disordered" evidence="3">
    <location>
        <begin position="351"/>
        <end position="385"/>
    </location>
</feature>
<accession>A0A8J6B540</accession>
<evidence type="ECO:0000256" key="1">
    <source>
        <dbReference type="PROSITE-ProRule" id="PRU00283"/>
    </source>
</evidence>
<proteinExistence type="inferred from homology"/>
<dbReference type="InterPro" id="IPR027417">
    <property type="entry name" value="P-loop_NTPase"/>
</dbReference>
<organism evidence="5 6">
    <name type="scientific">Carpediemonas membranifera</name>
    <dbReference type="NCBI Taxonomy" id="201153"/>
    <lineage>
        <taxon>Eukaryota</taxon>
        <taxon>Metamonada</taxon>
        <taxon>Carpediemonas-like organisms</taxon>
        <taxon>Carpediemonas</taxon>
    </lineage>
</organism>
<dbReference type="EMBL" id="JAHDYR010000025">
    <property type="protein sequence ID" value="KAG9393062.1"/>
    <property type="molecule type" value="Genomic_DNA"/>
</dbReference>
<feature type="region of interest" description="Disordered" evidence="3">
    <location>
        <begin position="415"/>
        <end position="465"/>
    </location>
</feature>
<name>A0A8J6B540_9EUKA</name>
<dbReference type="Proteomes" id="UP000717585">
    <property type="component" value="Unassembled WGS sequence"/>
</dbReference>
<gene>
    <name evidence="5" type="ORF">J8273_3191</name>
</gene>
<evidence type="ECO:0000256" key="2">
    <source>
        <dbReference type="SAM" id="Coils"/>
    </source>
</evidence>
<keyword evidence="1" id="KW-0505">Motor protein</keyword>
<comment type="caution">
    <text evidence="5">The sequence shown here is derived from an EMBL/GenBank/DDBJ whole genome shotgun (WGS) entry which is preliminary data.</text>
</comment>
<sequence>MHGMHSPHSPLCGHQSDSEAASPFSPVSVTFAASPGRESKARIATFARIRPVPKENEADPTCVTYAGSEVTLTYNGKQRVRTLNVGQVMGPETTQEDVYAAMTQRAPMNSIFIVYGPTGSGKSHTMIGDRDGVIFRVVEDALRQRQNVGLRAMQVYKKNVYDMTSRSKKPLPITARDTNVFEVPAAQLDVMSLDELDIVLRRRKQDKSRSNIQSSRSHLFVELVMTKQNGRKQRRMTFVDLAGSEALDAGHTALSKEEGQQIRLDNVALKRLFEAITKGSSHIPFAETAVNKLLCAAFQQHPRTSLNVIGCINPLATEAGRTTVVLEFLSAAAGKPIHTTVQSTLAQSTLAQNRATPASPRARRFSVASPTAAGISSPVTTRADTEELRQEVQRLKEENLELRRKLRAIHQMSSTITTNASAIRPTPRPGSAPQSPSTPVSSRWATPVLSSPRRSVKRLGQRTHPLQHSVSVRGARGGVAVPSQPIKLHSSDSEEDAEMQAETESRPMTPSELPDNTDADEDLYEVASIVSAKGQKLSTLKFRVRWASPWDAPKHDSWVPWGEAVELEALETFLKGRPDLLEKFPELSEKS</sequence>
<dbReference type="PANTHER" id="PTHR24115:SF418">
    <property type="entry name" value="KINESIN-LIKE PROTEIN KIF12"/>
    <property type="match status" value="1"/>
</dbReference>
<dbReference type="GO" id="GO:0005874">
    <property type="term" value="C:microtubule"/>
    <property type="evidence" value="ECO:0007669"/>
    <property type="project" value="TreeGrafter"/>
</dbReference>
<keyword evidence="1" id="KW-0547">Nucleotide-binding</keyword>
<feature type="region of interest" description="Disordered" evidence="3">
    <location>
        <begin position="482"/>
        <end position="521"/>
    </location>
</feature>
<feature type="coiled-coil region" evidence="2">
    <location>
        <begin position="385"/>
        <end position="412"/>
    </location>
</feature>
<reference evidence="5" key="1">
    <citation type="submission" date="2021-05" db="EMBL/GenBank/DDBJ databases">
        <title>A free-living protist that lacks canonical eukaryotic 1 DNA replication and segregation systems.</title>
        <authorList>
            <person name="Salas-Leiva D.E."/>
            <person name="Tromer E.C."/>
            <person name="Curtis B.A."/>
            <person name="Jerlstrom-Hultqvist J."/>
            <person name="Kolisko M."/>
            <person name="Yi Z."/>
            <person name="Salas-Leiva J.S."/>
            <person name="Gallot-Lavallee L."/>
            <person name="Kops G.J.P.L."/>
            <person name="Archibald J.M."/>
            <person name="Simpson A.G.B."/>
            <person name="Roger A.J."/>
        </authorList>
    </citation>
    <scope>NUCLEOTIDE SEQUENCE</scope>
    <source>
        <strain evidence="5">BICM</strain>
    </source>
</reference>
<dbReference type="SUPFAM" id="SSF52540">
    <property type="entry name" value="P-loop containing nucleoside triphosphate hydrolases"/>
    <property type="match status" value="1"/>
</dbReference>
<dbReference type="AlphaFoldDB" id="A0A8J6B540"/>
<evidence type="ECO:0000259" key="4">
    <source>
        <dbReference type="PROSITE" id="PS50067"/>
    </source>
</evidence>
<protein>
    <submittedName>
        <fullName evidence="5">Kinesin motor domain</fullName>
    </submittedName>
</protein>
<feature type="domain" description="Kinesin motor" evidence="4">
    <location>
        <begin position="42"/>
        <end position="335"/>
    </location>
</feature>
<feature type="binding site" evidence="1">
    <location>
        <begin position="116"/>
        <end position="123"/>
    </location>
    <ligand>
        <name>ATP</name>
        <dbReference type="ChEBI" id="CHEBI:30616"/>
    </ligand>
</feature>
<dbReference type="GO" id="GO:0007018">
    <property type="term" value="P:microtubule-based movement"/>
    <property type="evidence" value="ECO:0007669"/>
    <property type="project" value="InterPro"/>
</dbReference>
<keyword evidence="2" id="KW-0175">Coiled coil</keyword>
<evidence type="ECO:0000313" key="5">
    <source>
        <dbReference type="EMBL" id="KAG9393062.1"/>
    </source>
</evidence>
<evidence type="ECO:0000256" key="3">
    <source>
        <dbReference type="SAM" id="MobiDB-lite"/>
    </source>
</evidence>
<dbReference type="GO" id="GO:0005871">
    <property type="term" value="C:kinesin complex"/>
    <property type="evidence" value="ECO:0007669"/>
    <property type="project" value="TreeGrafter"/>
</dbReference>
<comment type="similarity">
    <text evidence="1">Belongs to the TRAFAC class myosin-kinesin ATPase superfamily. Kinesin family.</text>
</comment>
<dbReference type="Gene3D" id="2.40.50.40">
    <property type="match status" value="1"/>
</dbReference>
<dbReference type="PANTHER" id="PTHR24115">
    <property type="entry name" value="KINESIN-RELATED"/>
    <property type="match status" value="1"/>
</dbReference>
<dbReference type="GO" id="GO:0005524">
    <property type="term" value="F:ATP binding"/>
    <property type="evidence" value="ECO:0007669"/>
    <property type="project" value="UniProtKB-UniRule"/>
</dbReference>
<dbReference type="PROSITE" id="PS50067">
    <property type="entry name" value="KINESIN_MOTOR_2"/>
    <property type="match status" value="1"/>
</dbReference>
<dbReference type="InterPro" id="IPR001752">
    <property type="entry name" value="Kinesin_motor_dom"/>
</dbReference>
<dbReference type="InterPro" id="IPR036961">
    <property type="entry name" value="Kinesin_motor_dom_sf"/>
</dbReference>
<dbReference type="Pfam" id="PF00225">
    <property type="entry name" value="Kinesin"/>
    <property type="match status" value="1"/>
</dbReference>
<keyword evidence="1" id="KW-0067">ATP-binding</keyword>
<feature type="compositionally biased region" description="Polar residues" evidence="3">
    <location>
        <begin position="432"/>
        <end position="453"/>
    </location>
</feature>
<dbReference type="OrthoDB" id="3176171at2759"/>
<dbReference type="PRINTS" id="PR00380">
    <property type="entry name" value="KINESINHEAVY"/>
</dbReference>